<evidence type="ECO:0000313" key="4">
    <source>
        <dbReference type="Proteomes" id="UP000250321"/>
    </source>
</evidence>
<keyword evidence="1" id="KW-0813">Transport</keyword>
<dbReference type="GO" id="GO:0008104">
    <property type="term" value="P:intracellular protein localization"/>
    <property type="evidence" value="ECO:0007669"/>
    <property type="project" value="TreeGrafter"/>
</dbReference>
<evidence type="ECO:0000256" key="2">
    <source>
        <dbReference type="SAM" id="MobiDB-lite"/>
    </source>
</evidence>
<dbReference type="STRING" id="2094558.A0A314UMS6"/>
<keyword evidence="4" id="KW-1185">Reference proteome</keyword>
<dbReference type="Proteomes" id="UP000250321">
    <property type="component" value="Unassembled WGS sequence"/>
</dbReference>
<evidence type="ECO:0000313" key="3">
    <source>
        <dbReference type="EMBL" id="PQM38807.1"/>
    </source>
</evidence>
<comment type="caution">
    <text evidence="3">The sequence shown here is derived from an EMBL/GenBank/DDBJ whole genome shotgun (WGS) entry which is preliminary data.</text>
</comment>
<feature type="region of interest" description="Disordered" evidence="2">
    <location>
        <begin position="322"/>
        <end position="370"/>
    </location>
</feature>
<reference evidence="3 4" key="1">
    <citation type="submission" date="2018-02" db="EMBL/GenBank/DDBJ databases">
        <title>Draft genome of wild Prunus yedoensis var. nudiflora.</title>
        <authorList>
            <person name="Baek S."/>
            <person name="Kim J.-H."/>
            <person name="Choi K."/>
            <person name="Kim G.-B."/>
            <person name="Cho A."/>
            <person name="Jang H."/>
            <person name="Shin C.-H."/>
            <person name="Yu H.-J."/>
            <person name="Mun J.-H."/>
        </authorList>
    </citation>
    <scope>NUCLEOTIDE SEQUENCE [LARGE SCALE GENOMIC DNA]</scope>
    <source>
        <strain evidence="4">cv. Jeju island</strain>
        <tissue evidence="3">Leaf</tissue>
    </source>
</reference>
<feature type="compositionally biased region" description="Acidic residues" evidence="2">
    <location>
        <begin position="348"/>
        <end position="361"/>
    </location>
</feature>
<protein>
    <submittedName>
        <fullName evidence="3">Uncharacterized protein</fullName>
    </submittedName>
</protein>
<dbReference type="GO" id="GO:0000145">
    <property type="term" value="C:exocyst"/>
    <property type="evidence" value="ECO:0007669"/>
    <property type="project" value="InterPro"/>
</dbReference>
<dbReference type="InterPro" id="IPR033961">
    <property type="entry name" value="Exo84"/>
</dbReference>
<dbReference type="GO" id="GO:0006887">
    <property type="term" value="P:exocytosis"/>
    <property type="evidence" value="ECO:0007669"/>
    <property type="project" value="InterPro"/>
</dbReference>
<dbReference type="OrthoDB" id="642193at2759"/>
<name>A0A314UMS6_PRUYE</name>
<dbReference type="EMBL" id="PJQY01003272">
    <property type="protein sequence ID" value="PQM38807.1"/>
    <property type="molecule type" value="Genomic_DNA"/>
</dbReference>
<dbReference type="PANTHER" id="PTHR21426">
    <property type="entry name" value="EXOCYST COMPLEX COMPONENT 8"/>
    <property type="match status" value="1"/>
</dbReference>
<organism evidence="3 4">
    <name type="scientific">Prunus yedoensis var. nudiflora</name>
    <dbReference type="NCBI Taxonomy" id="2094558"/>
    <lineage>
        <taxon>Eukaryota</taxon>
        <taxon>Viridiplantae</taxon>
        <taxon>Streptophyta</taxon>
        <taxon>Embryophyta</taxon>
        <taxon>Tracheophyta</taxon>
        <taxon>Spermatophyta</taxon>
        <taxon>Magnoliopsida</taxon>
        <taxon>eudicotyledons</taxon>
        <taxon>Gunneridae</taxon>
        <taxon>Pentapetalae</taxon>
        <taxon>rosids</taxon>
        <taxon>fabids</taxon>
        <taxon>Rosales</taxon>
        <taxon>Rosaceae</taxon>
        <taxon>Amygdaloideae</taxon>
        <taxon>Amygdaleae</taxon>
        <taxon>Prunus</taxon>
    </lineage>
</organism>
<evidence type="ECO:0000256" key="1">
    <source>
        <dbReference type="ARBA" id="ARBA00022448"/>
    </source>
</evidence>
<proteinExistence type="predicted"/>
<sequence length="716" mass="79159">MVVGQQPEYCLLTNSGRKFVTLLQSITVDVTPLFSLQIEGSIVSGLMNLFKKYIDILERAINCETAVGETNNSRLYLANSVQQQVSILANLSALEQLFSSMVRSIFKGVSDVNSELMKIHPVEVQVKELDSCVSFIQEDSCRLRALFCEQFILKIMSVKTSYKLTPASSFDGPGESSMFHGVMPSLAFQVLFLELRKLEKLSEDNIFEVDWLLELLRELIEAVFVWVSNNKENWDIDGENMTVELPLNFKQFVLDVQFLVEISKYGGYFSNNPLFLLNLMKSALLSAGLDPRRDVNDDIWAIDFAAETIQKLLESEKTLLPLDQEPVSEQESEDQFKYAADSFPDDAGSSEEDAVATDEPEVASNAESESFNAKSCVNQSKNSAGFLEENFRSSLEDYVEPEEDAVATHDPKVAYNAKTASADTGPCMDQSKISADSFQEYVRNSLEDYVEPEEDAAATYDPEVAYNAESASLNAEPCVDQSKNAADSFREDVRKSLEDAVATYDPELALNAEPCNGESKYATDSFEDDVVYQVDDESVRSSFSETGSRAQVFALLEFASSANFASMQSHFLQVLPCIPNSTHFGKECPLCKVQVADRDLRPAPFMENIVAIYKSLDASFCANLLQPISSDVRTVSPNISFAGKMAKEPFDNGQGGNSNSGQSIYSSGANERVWVPCSLNRSVADVVDTNCKVDKSVMPIDGFNGVGIPIRLQALK</sequence>
<dbReference type="PANTHER" id="PTHR21426:SF13">
    <property type="entry name" value="OS08G0566700 PROTEIN"/>
    <property type="match status" value="1"/>
</dbReference>
<dbReference type="AlphaFoldDB" id="A0A314UMS6"/>
<gene>
    <name evidence="3" type="ORF">Pyn_17516</name>
</gene>
<dbReference type="GO" id="GO:0006893">
    <property type="term" value="P:Golgi to plasma membrane transport"/>
    <property type="evidence" value="ECO:0007669"/>
    <property type="project" value="TreeGrafter"/>
</dbReference>
<accession>A0A314UMS6</accession>